<feature type="compositionally biased region" description="Basic and acidic residues" evidence="1">
    <location>
        <begin position="193"/>
        <end position="204"/>
    </location>
</feature>
<feature type="region of interest" description="Disordered" evidence="1">
    <location>
        <begin position="270"/>
        <end position="289"/>
    </location>
</feature>
<evidence type="ECO:0000256" key="1">
    <source>
        <dbReference type="SAM" id="MobiDB-lite"/>
    </source>
</evidence>
<organism evidence="2 3">
    <name type="scientific">Artemisia annua</name>
    <name type="common">Sweet wormwood</name>
    <dbReference type="NCBI Taxonomy" id="35608"/>
    <lineage>
        <taxon>Eukaryota</taxon>
        <taxon>Viridiplantae</taxon>
        <taxon>Streptophyta</taxon>
        <taxon>Embryophyta</taxon>
        <taxon>Tracheophyta</taxon>
        <taxon>Spermatophyta</taxon>
        <taxon>Magnoliopsida</taxon>
        <taxon>eudicotyledons</taxon>
        <taxon>Gunneridae</taxon>
        <taxon>Pentapetalae</taxon>
        <taxon>asterids</taxon>
        <taxon>campanulids</taxon>
        <taxon>Asterales</taxon>
        <taxon>Asteraceae</taxon>
        <taxon>Asteroideae</taxon>
        <taxon>Anthemideae</taxon>
        <taxon>Artemisiinae</taxon>
        <taxon>Artemisia</taxon>
    </lineage>
</organism>
<proteinExistence type="predicted"/>
<name>A0A2U1MET5_ARTAN</name>
<dbReference type="Proteomes" id="UP000245207">
    <property type="component" value="Unassembled WGS sequence"/>
</dbReference>
<feature type="region of interest" description="Disordered" evidence="1">
    <location>
        <begin position="47"/>
        <end position="73"/>
    </location>
</feature>
<keyword evidence="3" id="KW-1185">Reference proteome</keyword>
<dbReference type="OrthoDB" id="45007at2759"/>
<reference evidence="2 3" key="1">
    <citation type="journal article" date="2018" name="Mol. Plant">
        <title>The genome of Artemisia annua provides insight into the evolution of Asteraceae family and artemisinin biosynthesis.</title>
        <authorList>
            <person name="Shen Q."/>
            <person name="Zhang L."/>
            <person name="Liao Z."/>
            <person name="Wang S."/>
            <person name="Yan T."/>
            <person name="Shi P."/>
            <person name="Liu M."/>
            <person name="Fu X."/>
            <person name="Pan Q."/>
            <person name="Wang Y."/>
            <person name="Lv Z."/>
            <person name="Lu X."/>
            <person name="Zhang F."/>
            <person name="Jiang W."/>
            <person name="Ma Y."/>
            <person name="Chen M."/>
            <person name="Hao X."/>
            <person name="Li L."/>
            <person name="Tang Y."/>
            <person name="Lv G."/>
            <person name="Zhou Y."/>
            <person name="Sun X."/>
            <person name="Brodelius P.E."/>
            <person name="Rose J.K.C."/>
            <person name="Tang K."/>
        </authorList>
    </citation>
    <scope>NUCLEOTIDE SEQUENCE [LARGE SCALE GENOMIC DNA]</scope>
    <source>
        <strain evidence="3">cv. Huhao1</strain>
        <tissue evidence="2">Leaf</tissue>
    </source>
</reference>
<feature type="compositionally biased region" description="Polar residues" evidence="1">
    <location>
        <begin position="47"/>
        <end position="69"/>
    </location>
</feature>
<gene>
    <name evidence="2" type="ORF">CTI12_AA388460</name>
</gene>
<evidence type="ECO:0000313" key="2">
    <source>
        <dbReference type="EMBL" id="PWA59770.1"/>
    </source>
</evidence>
<dbReference type="AlphaFoldDB" id="A0A2U1MET5"/>
<evidence type="ECO:0000313" key="3">
    <source>
        <dbReference type="Proteomes" id="UP000245207"/>
    </source>
</evidence>
<dbReference type="EMBL" id="PKPP01005535">
    <property type="protein sequence ID" value="PWA59770.1"/>
    <property type="molecule type" value="Genomic_DNA"/>
</dbReference>
<comment type="caution">
    <text evidence="2">The sequence shown here is derived from an EMBL/GenBank/DDBJ whole genome shotgun (WGS) entry which is preliminary data.</text>
</comment>
<sequence>MSYANGYLSQWDQFTARVEPIASIKPYMVATCQICEPKKKPIPRINVVSTSGSLNSPERQLDSESGSSKNKPRMSYRVLDMGIREVGALVNVVPSSLRAPSLTAGKHVVDTCGVLSTGVSHGGDVTVTSHSQAGSVNKKNRHVTLDFQAAVIRHQMPVDDEGFGTLDDVIARVGDHALSGTVNISIAHTSRKRACDENSEDQRPSQRPRRQGLDVSSFRPAMETFQVSAYVSSSPLPGLPILSQQPPVARSIPTPEPGVSPSFDIDASAIPVSPDSPLQIPVPGRRTRGRPFLMYDERRVSADRSTQKAA</sequence>
<feature type="region of interest" description="Disordered" evidence="1">
    <location>
        <begin position="190"/>
        <end position="218"/>
    </location>
</feature>
<protein>
    <submittedName>
        <fullName evidence="2">Purple acid phosphatase</fullName>
    </submittedName>
</protein>
<accession>A0A2U1MET5</accession>